<keyword evidence="6" id="KW-1185">Reference proteome</keyword>
<evidence type="ECO:0000313" key="5">
    <source>
        <dbReference type="EMBL" id="MCD7470858.1"/>
    </source>
</evidence>
<dbReference type="PANTHER" id="PTHR43757:SF14">
    <property type="entry name" value="GLYCINE CLEAVAGE T-PROTEIN FAMILY"/>
    <property type="match status" value="1"/>
</dbReference>
<keyword evidence="2" id="KW-0809">Transit peptide</keyword>
<protein>
    <submittedName>
        <fullName evidence="5">Uncharacterized protein</fullName>
    </submittedName>
</protein>
<proteinExistence type="inferred from homology"/>
<dbReference type="SUPFAM" id="SSF103025">
    <property type="entry name" value="Folate-binding domain"/>
    <property type="match status" value="1"/>
</dbReference>
<evidence type="ECO:0000256" key="1">
    <source>
        <dbReference type="ARBA" id="ARBA00008609"/>
    </source>
</evidence>
<sequence>MVEEQLIRLIASRFALFYFWSGVKVFHGDAISSILTYSTEECLFFFYFQAYRPYFSHDASPAKINRRLSFSSAALPFDLSPPPIDHDLLDSMTVAGAKVSEDGAIGTFNNDEEALDAVDNGVAVVDLSHYGRIRVSGEDRVQFLHNQSTANFEILHEGQGCDTVFVTPTARTIDIAHAWIMKKAITLVVSPVTRERITDMLKKYIFFADKVEIQDITEQTSLFVLVGPTSNQIMEAVSLADIVGQPYGSHKHYTVNGMPITVGVGNIISEEGYSLLMSPAAAESVWKALLVHGAIPMGSNAWETLRILQGRPAPGKELTDEFNVLEANLWNAVSLNKGCYKGQETISRLVTYDGIKQRLWGIRVSSPVEPGSTISVNGKKVGKVTSFTTGKRASQSLGLGYIKRKAASEGDSVIIGDDVEGTVVEVPFLARQIPPS</sequence>
<dbReference type="Pfam" id="PF08669">
    <property type="entry name" value="GCV_T_C"/>
    <property type="match status" value="1"/>
</dbReference>
<name>A0ABS8TI35_DATST</name>
<dbReference type="InterPro" id="IPR028896">
    <property type="entry name" value="GcvT/YgfZ/DmdA"/>
</dbReference>
<feature type="domain" description="GCVT N-terminal" evidence="3">
    <location>
        <begin position="113"/>
        <end position="337"/>
    </location>
</feature>
<gene>
    <name evidence="5" type="ORF">HAX54_011042</name>
</gene>
<evidence type="ECO:0000256" key="2">
    <source>
        <dbReference type="ARBA" id="ARBA00022946"/>
    </source>
</evidence>
<dbReference type="Proteomes" id="UP000823775">
    <property type="component" value="Unassembled WGS sequence"/>
</dbReference>
<evidence type="ECO:0000259" key="4">
    <source>
        <dbReference type="Pfam" id="PF08669"/>
    </source>
</evidence>
<evidence type="ECO:0000259" key="3">
    <source>
        <dbReference type="Pfam" id="PF01571"/>
    </source>
</evidence>
<dbReference type="InterPro" id="IPR013977">
    <property type="entry name" value="GcvT_C"/>
</dbReference>
<organism evidence="5 6">
    <name type="scientific">Datura stramonium</name>
    <name type="common">Jimsonweed</name>
    <name type="synonym">Common thornapple</name>
    <dbReference type="NCBI Taxonomy" id="4076"/>
    <lineage>
        <taxon>Eukaryota</taxon>
        <taxon>Viridiplantae</taxon>
        <taxon>Streptophyta</taxon>
        <taxon>Embryophyta</taxon>
        <taxon>Tracheophyta</taxon>
        <taxon>Spermatophyta</taxon>
        <taxon>Magnoliopsida</taxon>
        <taxon>eudicotyledons</taxon>
        <taxon>Gunneridae</taxon>
        <taxon>Pentapetalae</taxon>
        <taxon>asterids</taxon>
        <taxon>lamiids</taxon>
        <taxon>Solanales</taxon>
        <taxon>Solanaceae</taxon>
        <taxon>Solanoideae</taxon>
        <taxon>Datureae</taxon>
        <taxon>Datura</taxon>
    </lineage>
</organism>
<feature type="domain" description="Aminomethyltransferase C-terminal" evidence="4">
    <location>
        <begin position="358"/>
        <end position="428"/>
    </location>
</feature>
<dbReference type="InterPro" id="IPR027266">
    <property type="entry name" value="TrmE/GcvT-like"/>
</dbReference>
<dbReference type="InterPro" id="IPR029043">
    <property type="entry name" value="GcvT/YgfZ_C"/>
</dbReference>
<accession>A0ABS8TI35</accession>
<comment type="similarity">
    <text evidence="1">Belongs to the GcvT family.</text>
</comment>
<comment type="caution">
    <text evidence="5">The sequence shown here is derived from an EMBL/GenBank/DDBJ whole genome shotgun (WGS) entry which is preliminary data.</text>
</comment>
<dbReference type="Pfam" id="PF01571">
    <property type="entry name" value="GCV_T"/>
    <property type="match status" value="1"/>
</dbReference>
<evidence type="ECO:0000313" key="6">
    <source>
        <dbReference type="Proteomes" id="UP000823775"/>
    </source>
</evidence>
<dbReference type="Gene3D" id="3.30.1360.120">
    <property type="entry name" value="Probable tRNA modification gtpase trme, domain 1"/>
    <property type="match status" value="1"/>
</dbReference>
<dbReference type="InterPro" id="IPR006222">
    <property type="entry name" value="GCVT_N"/>
</dbReference>
<reference evidence="5 6" key="1">
    <citation type="journal article" date="2021" name="BMC Genomics">
        <title>Datura genome reveals duplications of psychoactive alkaloid biosynthetic genes and high mutation rate following tissue culture.</title>
        <authorList>
            <person name="Rajewski A."/>
            <person name="Carter-House D."/>
            <person name="Stajich J."/>
            <person name="Litt A."/>
        </authorList>
    </citation>
    <scope>NUCLEOTIDE SEQUENCE [LARGE SCALE GENOMIC DNA]</scope>
    <source>
        <strain evidence="5">AR-01</strain>
    </source>
</reference>
<dbReference type="NCBIfam" id="TIGR03317">
    <property type="entry name" value="ygfZ_signature"/>
    <property type="match status" value="1"/>
</dbReference>
<dbReference type="PANTHER" id="PTHR43757">
    <property type="entry name" value="AMINOMETHYLTRANSFERASE"/>
    <property type="match status" value="1"/>
</dbReference>
<dbReference type="InterPro" id="IPR017703">
    <property type="entry name" value="YgfZ/GCV_T_CS"/>
</dbReference>
<dbReference type="EMBL" id="JACEIK010001621">
    <property type="protein sequence ID" value="MCD7470858.1"/>
    <property type="molecule type" value="Genomic_DNA"/>
</dbReference>
<dbReference type="SUPFAM" id="SSF101790">
    <property type="entry name" value="Aminomethyltransferase beta-barrel domain"/>
    <property type="match status" value="1"/>
</dbReference>